<name>A0A2M6W453_9BACT</name>
<dbReference type="AlphaFoldDB" id="A0A2M6W453"/>
<dbReference type="InterPro" id="IPR023198">
    <property type="entry name" value="PGP-like_dom2"/>
</dbReference>
<evidence type="ECO:0000256" key="2">
    <source>
        <dbReference type="ARBA" id="ARBA00006171"/>
    </source>
</evidence>
<dbReference type="Proteomes" id="UP000231183">
    <property type="component" value="Unassembled WGS sequence"/>
</dbReference>
<keyword evidence="4" id="KW-0460">Magnesium</keyword>
<dbReference type="Gene3D" id="1.10.150.240">
    <property type="entry name" value="Putative phosphatase, domain 2"/>
    <property type="match status" value="1"/>
</dbReference>
<dbReference type="NCBIfam" id="TIGR01509">
    <property type="entry name" value="HAD-SF-IA-v3"/>
    <property type="match status" value="1"/>
</dbReference>
<dbReference type="GO" id="GO:0003824">
    <property type="term" value="F:catalytic activity"/>
    <property type="evidence" value="ECO:0007669"/>
    <property type="project" value="UniProtKB-ARBA"/>
</dbReference>
<dbReference type="InterPro" id="IPR036412">
    <property type="entry name" value="HAD-like_sf"/>
</dbReference>
<comment type="caution">
    <text evidence="6">The sequence shown here is derived from an EMBL/GenBank/DDBJ whole genome shotgun (WGS) entry which is preliminary data.</text>
</comment>
<protein>
    <recommendedName>
        <fullName evidence="8">Phosphatase</fullName>
    </recommendedName>
</protein>
<comment type="cofactor">
    <cofactor evidence="1">
        <name>Mg(2+)</name>
        <dbReference type="ChEBI" id="CHEBI:18420"/>
    </cofactor>
</comment>
<dbReference type="EMBL" id="PFBX01000022">
    <property type="protein sequence ID" value="PIT87557.1"/>
    <property type="molecule type" value="Genomic_DNA"/>
</dbReference>
<evidence type="ECO:0000313" key="6">
    <source>
        <dbReference type="EMBL" id="PIT87557.1"/>
    </source>
</evidence>
<dbReference type="PANTHER" id="PTHR46193">
    <property type="entry name" value="6-PHOSPHOGLUCONATE PHOSPHATASE"/>
    <property type="match status" value="1"/>
</dbReference>
<sequence>MDSKNNKIKAVIFDMDGVLVDTETLKFKAYQKLLEKIHGVKSFSLFNRYGWQGRTEEHNAEYFIKKYYLSVKIEEFIKEKRSIYQALLGKELKLIDGIRDLLDWLSDKKWPLALATSTNKKSMDYIMKKFDLGRYFISKLSKEDVSNHKPAPDVYLKSAEILKVQPNTCLMFEDTPTGIEAAKRAGMKCIAITTTYTKEYLSQADLIIDSYQQLDMNNLGALIKNNN</sequence>
<dbReference type="InterPro" id="IPR051600">
    <property type="entry name" value="Beta-PGM-like"/>
</dbReference>
<keyword evidence="3" id="KW-0479">Metal-binding</keyword>
<dbReference type="SFLD" id="SFLDS00003">
    <property type="entry name" value="Haloacid_Dehalogenase"/>
    <property type="match status" value="1"/>
</dbReference>
<dbReference type="GO" id="GO:0046872">
    <property type="term" value="F:metal ion binding"/>
    <property type="evidence" value="ECO:0007669"/>
    <property type="project" value="UniProtKB-KW"/>
</dbReference>
<evidence type="ECO:0000313" key="7">
    <source>
        <dbReference type="Proteomes" id="UP000231183"/>
    </source>
</evidence>
<accession>A0A2M6W453</accession>
<dbReference type="Gene3D" id="3.40.50.1000">
    <property type="entry name" value="HAD superfamily/HAD-like"/>
    <property type="match status" value="1"/>
</dbReference>
<organism evidence="6 7">
    <name type="scientific">Candidatus Magasanikbacteria bacterium CG10_big_fil_rev_8_21_14_0_10_40_10</name>
    <dbReference type="NCBI Taxonomy" id="1974648"/>
    <lineage>
        <taxon>Bacteria</taxon>
        <taxon>Candidatus Magasanikiibacteriota</taxon>
    </lineage>
</organism>
<evidence type="ECO:0000256" key="5">
    <source>
        <dbReference type="ARBA" id="ARBA00023277"/>
    </source>
</evidence>
<dbReference type="SFLD" id="SFLDG01135">
    <property type="entry name" value="C1.5.6:_HAD__Beta-PGM__Phospha"/>
    <property type="match status" value="1"/>
</dbReference>
<proteinExistence type="inferred from homology"/>
<dbReference type="PANTHER" id="PTHR46193:SF18">
    <property type="entry name" value="HEXITOL PHOSPHATASE B"/>
    <property type="match status" value="1"/>
</dbReference>
<keyword evidence="5" id="KW-0119">Carbohydrate metabolism</keyword>
<evidence type="ECO:0000256" key="1">
    <source>
        <dbReference type="ARBA" id="ARBA00001946"/>
    </source>
</evidence>
<evidence type="ECO:0008006" key="8">
    <source>
        <dbReference type="Google" id="ProtNLM"/>
    </source>
</evidence>
<reference evidence="7" key="1">
    <citation type="submission" date="2017-09" db="EMBL/GenBank/DDBJ databases">
        <title>Depth-based differentiation of microbial function through sediment-hosted aquifers and enrichment of novel symbionts in the deep terrestrial subsurface.</title>
        <authorList>
            <person name="Probst A.J."/>
            <person name="Ladd B."/>
            <person name="Jarett J.K."/>
            <person name="Geller-Mcgrath D.E."/>
            <person name="Sieber C.M.K."/>
            <person name="Emerson J.B."/>
            <person name="Anantharaman K."/>
            <person name="Thomas B.C."/>
            <person name="Malmstrom R."/>
            <person name="Stieglmeier M."/>
            <person name="Klingl A."/>
            <person name="Woyke T."/>
            <person name="Ryan C.M."/>
            <person name="Banfield J.F."/>
        </authorList>
    </citation>
    <scope>NUCLEOTIDE SEQUENCE [LARGE SCALE GENOMIC DNA]</scope>
</reference>
<evidence type="ECO:0000256" key="4">
    <source>
        <dbReference type="ARBA" id="ARBA00022842"/>
    </source>
</evidence>
<dbReference type="InterPro" id="IPR023214">
    <property type="entry name" value="HAD_sf"/>
</dbReference>
<dbReference type="SUPFAM" id="SSF56784">
    <property type="entry name" value="HAD-like"/>
    <property type="match status" value="1"/>
</dbReference>
<dbReference type="SFLD" id="SFLDG01129">
    <property type="entry name" value="C1.5:_HAD__Beta-PGM__Phosphata"/>
    <property type="match status" value="1"/>
</dbReference>
<comment type="similarity">
    <text evidence="2">Belongs to the HAD-like hydrolase superfamily. CbbY/CbbZ/Gph/YieH family.</text>
</comment>
<gene>
    <name evidence="6" type="ORF">COU31_02360</name>
</gene>
<dbReference type="InterPro" id="IPR006439">
    <property type="entry name" value="HAD-SF_hydro_IA"/>
</dbReference>
<evidence type="ECO:0000256" key="3">
    <source>
        <dbReference type="ARBA" id="ARBA00022723"/>
    </source>
</evidence>
<dbReference type="Pfam" id="PF13419">
    <property type="entry name" value="HAD_2"/>
    <property type="match status" value="1"/>
</dbReference>
<dbReference type="InterPro" id="IPR041492">
    <property type="entry name" value="HAD_2"/>
</dbReference>